<comment type="caution">
    <text evidence="2">The sequence shown here is derived from an EMBL/GenBank/DDBJ whole genome shotgun (WGS) entry which is preliminary data.</text>
</comment>
<reference evidence="2" key="1">
    <citation type="thesis" date="2021" institute="BYU ScholarsArchive" country="Provo, UT, USA">
        <title>Applications of and Algorithms for Genome Assembly and Genomic Analyses with an Emphasis on Marine Teleosts.</title>
        <authorList>
            <person name="Pickett B.D."/>
        </authorList>
    </citation>
    <scope>NUCLEOTIDE SEQUENCE</scope>
    <source>
        <strain evidence="2">HI-2016</strain>
    </source>
</reference>
<dbReference type="AlphaFoldDB" id="A0A8T2MWV7"/>
<dbReference type="GO" id="GO:0005654">
    <property type="term" value="C:nucleoplasm"/>
    <property type="evidence" value="ECO:0007669"/>
    <property type="project" value="TreeGrafter"/>
</dbReference>
<dbReference type="EMBL" id="JAFBMS010000252">
    <property type="protein sequence ID" value="KAG9332153.1"/>
    <property type="molecule type" value="Genomic_DNA"/>
</dbReference>
<evidence type="ECO:0000256" key="1">
    <source>
        <dbReference type="SAM" id="MobiDB-lite"/>
    </source>
</evidence>
<dbReference type="PANTHER" id="PTHR14890">
    <property type="entry name" value="FANCONI ANEMIA CORE COMPLEX-ASSOCIATED PROTEIN 100"/>
    <property type="match status" value="1"/>
</dbReference>
<organism evidence="2 3">
    <name type="scientific">Albula glossodonta</name>
    <name type="common">roundjaw bonefish</name>
    <dbReference type="NCBI Taxonomy" id="121402"/>
    <lineage>
        <taxon>Eukaryota</taxon>
        <taxon>Metazoa</taxon>
        <taxon>Chordata</taxon>
        <taxon>Craniata</taxon>
        <taxon>Vertebrata</taxon>
        <taxon>Euteleostomi</taxon>
        <taxon>Actinopterygii</taxon>
        <taxon>Neopterygii</taxon>
        <taxon>Teleostei</taxon>
        <taxon>Albuliformes</taxon>
        <taxon>Albulidae</taxon>
        <taxon>Albula</taxon>
    </lineage>
</organism>
<gene>
    <name evidence="2" type="ORF">JZ751_015729</name>
</gene>
<dbReference type="Pfam" id="PF15146">
    <property type="entry name" value="FANCAA"/>
    <property type="match status" value="1"/>
</dbReference>
<protein>
    <submittedName>
        <fullName evidence="2">Uncharacterized protein</fullName>
    </submittedName>
</protein>
<dbReference type="PANTHER" id="PTHR14890:SF1">
    <property type="entry name" value="FANCONI ANEMIA CORE COMPLEX-ASSOCIATED PROTEIN 100"/>
    <property type="match status" value="1"/>
</dbReference>
<accession>A0A8T2MWV7</accession>
<sequence length="732" mass="76829">MAEFAASSRPAKVTRYCTEPEVFIISNGTSQVFTCGSVEHGVTASASHQFPGRVTQIVPSAALGGVYTLCERDGIYFTPLPQLRSSTQPFAPSLGGCLRVSAESRVVQDREIQTFLVVKKVLVTVALGVGVWRFSLYEVPALSLPHCRKLAEVSIPAVSTAGLSTAARSGHQGVLPVLCCVQVQSRASTPLQEDGHFLLEPLIFGLLFGLEASLVSSPMILCGLPDGQLCSLPLLLPGGSEVRGQAHRVRILYSLEQPIMFIGALGGAGGGDSNLVVVGREGAILQVRAEDGPEGRVAGFEQSRVQGPIECVSVSCSHLYYSTCSDLLALPLTCGSPSPEAHLDPPSPATQSPVSLNVSRILALTTPTLAPTALLLKNSIQSRSVALQHLNHIFNISCLLQSSQGAGGDLFIQERPIRCCVTVRWASLMAQDVPVLSCVLKNCSSFLLGPGWVLCVQQQVTPTPHATLTDSQPPSCSHAFPLQRLAPGQSLQLALPLAARGELLLPVTVQCWLVCSLPCMLGLPEVGWMLGDSACLCLPLDSLTVDWLHCLRVEGPGSGSTPAAPVSGSGSAPAAPVSGSGSAPAAPGSSPATDLVWTFLSSRGAEPQKGLEVGVSEAGLFVASIQVSSELLKGVLGTPTSPASLSLCQALLSWLVRAGSGRESREDPGGAAVCARTAEGEWLRLTAEEVIHSLPCLPIFAQQECQFCRFNSSPRGLQCQHCFMVSFQSAAK</sequence>
<name>A0A8T2MWV7_9TELE</name>
<dbReference type="Proteomes" id="UP000824540">
    <property type="component" value="Unassembled WGS sequence"/>
</dbReference>
<dbReference type="GO" id="GO:0043240">
    <property type="term" value="C:Fanconi anaemia nuclear complex"/>
    <property type="evidence" value="ECO:0007669"/>
    <property type="project" value="InterPro"/>
</dbReference>
<dbReference type="OrthoDB" id="6495021at2759"/>
<proteinExistence type="predicted"/>
<evidence type="ECO:0000313" key="3">
    <source>
        <dbReference type="Proteomes" id="UP000824540"/>
    </source>
</evidence>
<dbReference type="GO" id="GO:0036297">
    <property type="term" value="P:interstrand cross-link repair"/>
    <property type="evidence" value="ECO:0007669"/>
    <property type="project" value="InterPro"/>
</dbReference>
<dbReference type="InterPro" id="IPR029251">
    <property type="entry name" value="Faap100"/>
</dbReference>
<feature type="region of interest" description="Disordered" evidence="1">
    <location>
        <begin position="559"/>
        <end position="589"/>
    </location>
</feature>
<keyword evidence="3" id="KW-1185">Reference proteome</keyword>
<evidence type="ECO:0000313" key="2">
    <source>
        <dbReference type="EMBL" id="KAG9332153.1"/>
    </source>
</evidence>